<comment type="caution">
    <text evidence="13">The sequence shown here is derived from an EMBL/GenBank/DDBJ whole genome shotgun (WGS) entry which is preliminary data.</text>
</comment>
<reference evidence="14" key="1">
    <citation type="submission" date="2017-09" db="EMBL/GenBank/DDBJ databases">
        <title>Depth-based differentiation of microbial function through sediment-hosted aquifers and enrichment of novel symbionts in the deep terrestrial subsurface.</title>
        <authorList>
            <person name="Probst A.J."/>
            <person name="Ladd B."/>
            <person name="Jarett J.K."/>
            <person name="Geller-Mcgrath D.E."/>
            <person name="Sieber C.M.K."/>
            <person name="Emerson J.B."/>
            <person name="Anantharaman K."/>
            <person name="Thomas B.C."/>
            <person name="Malmstrom R."/>
            <person name="Stieglmeier M."/>
            <person name="Klingl A."/>
            <person name="Woyke T."/>
            <person name="Ryan C.M."/>
            <person name="Banfield J.F."/>
        </authorList>
    </citation>
    <scope>NUCLEOTIDE SEQUENCE [LARGE SCALE GENOMIC DNA]</scope>
</reference>
<dbReference type="InterPro" id="IPR003752">
    <property type="entry name" value="DiS_bond_form_DsbB/BdbC"/>
</dbReference>
<evidence type="ECO:0000256" key="12">
    <source>
        <dbReference type="SAM" id="Phobius"/>
    </source>
</evidence>
<feature type="transmembrane region" description="Helical" evidence="12">
    <location>
        <begin position="75"/>
        <end position="94"/>
    </location>
</feature>
<feature type="transmembrane region" description="Helical" evidence="12">
    <location>
        <begin position="12"/>
        <end position="31"/>
    </location>
</feature>
<evidence type="ECO:0000256" key="2">
    <source>
        <dbReference type="ARBA" id="ARBA00007602"/>
    </source>
</evidence>
<dbReference type="SUPFAM" id="SSF158442">
    <property type="entry name" value="DsbB-like"/>
    <property type="match status" value="1"/>
</dbReference>
<dbReference type="Proteomes" id="UP000229344">
    <property type="component" value="Unassembled WGS sequence"/>
</dbReference>
<sequence length="171" mass="18673">MSPLVEQLNFFLALGGVGLFLGAAILLFDLYTNRSLASLVSRFGMTIAAFLTIGGAGMTLLYSDVFGFVPCGLCWLQRIFLYPQALITTTAVFIKDKTAALYGIVLSVPGIIIALYQHYLQMGGTEVVGCPSAGGDCAQRILFEFGFMTFPLLSASMFVFLIALYWYMRKV</sequence>
<keyword evidence="7" id="KW-0560">Oxidoreductase</keyword>
<keyword evidence="4 12" id="KW-0812">Transmembrane</keyword>
<keyword evidence="6 12" id="KW-1133">Transmembrane helix</keyword>
<evidence type="ECO:0000256" key="8">
    <source>
        <dbReference type="ARBA" id="ARBA00023136"/>
    </source>
</evidence>
<evidence type="ECO:0008006" key="15">
    <source>
        <dbReference type="Google" id="ProtNLM"/>
    </source>
</evidence>
<dbReference type="GO" id="GO:0015035">
    <property type="term" value="F:protein-disulfide reductase activity"/>
    <property type="evidence" value="ECO:0007669"/>
    <property type="project" value="InterPro"/>
</dbReference>
<evidence type="ECO:0000313" key="13">
    <source>
        <dbReference type="EMBL" id="PIR84462.1"/>
    </source>
</evidence>
<evidence type="ECO:0000256" key="6">
    <source>
        <dbReference type="ARBA" id="ARBA00022989"/>
    </source>
</evidence>
<dbReference type="EMBL" id="PFBI01000006">
    <property type="protein sequence ID" value="PIR84462.1"/>
    <property type="molecule type" value="Genomic_DNA"/>
</dbReference>
<feature type="transmembrane region" description="Helical" evidence="12">
    <location>
        <begin position="43"/>
        <end position="63"/>
    </location>
</feature>
<keyword evidence="9" id="KW-1015">Disulfide bond</keyword>
<keyword evidence="10" id="KW-0143">Chaperone</keyword>
<dbReference type="PANTHER" id="PTHR43469">
    <property type="entry name" value="DISULFIDE FORMATION PROTEIN-RELATED"/>
    <property type="match status" value="1"/>
</dbReference>
<dbReference type="Gene3D" id="1.20.1550.10">
    <property type="entry name" value="DsbB-like"/>
    <property type="match status" value="1"/>
</dbReference>
<evidence type="ECO:0000256" key="10">
    <source>
        <dbReference type="ARBA" id="ARBA00023186"/>
    </source>
</evidence>
<dbReference type="Pfam" id="PF02600">
    <property type="entry name" value="DsbB"/>
    <property type="match status" value="1"/>
</dbReference>
<proteinExistence type="inferred from homology"/>
<evidence type="ECO:0000256" key="7">
    <source>
        <dbReference type="ARBA" id="ARBA00023002"/>
    </source>
</evidence>
<dbReference type="AlphaFoldDB" id="A0A2H0UDI8"/>
<evidence type="ECO:0000313" key="14">
    <source>
        <dbReference type="Proteomes" id="UP000229344"/>
    </source>
</evidence>
<evidence type="ECO:0000256" key="1">
    <source>
        <dbReference type="ARBA" id="ARBA00004141"/>
    </source>
</evidence>
<comment type="subcellular location">
    <subcellularLocation>
        <location evidence="1">Membrane</location>
        <topology evidence="1">Multi-pass membrane protein</topology>
    </subcellularLocation>
</comment>
<name>A0A2H0UDI8_9BACT</name>
<keyword evidence="3" id="KW-0813">Transport</keyword>
<feature type="transmembrane region" description="Helical" evidence="12">
    <location>
        <begin position="145"/>
        <end position="167"/>
    </location>
</feature>
<gene>
    <name evidence="13" type="ORF">COU16_02685</name>
</gene>
<evidence type="ECO:0000256" key="11">
    <source>
        <dbReference type="ARBA" id="ARBA00023284"/>
    </source>
</evidence>
<dbReference type="GO" id="GO:0006457">
    <property type="term" value="P:protein folding"/>
    <property type="evidence" value="ECO:0007669"/>
    <property type="project" value="InterPro"/>
</dbReference>
<keyword evidence="8 12" id="KW-0472">Membrane</keyword>
<accession>A0A2H0UDI8</accession>
<protein>
    <recommendedName>
        <fullName evidence="15">Disulfide bond formation protein B</fullName>
    </recommendedName>
</protein>
<evidence type="ECO:0000256" key="4">
    <source>
        <dbReference type="ARBA" id="ARBA00022692"/>
    </source>
</evidence>
<dbReference type="PANTHER" id="PTHR43469:SF1">
    <property type="entry name" value="SPBETA PROPHAGE-DERIVED DISULFIDE BOND FORMATION PROTEIN B"/>
    <property type="match status" value="1"/>
</dbReference>
<evidence type="ECO:0000256" key="9">
    <source>
        <dbReference type="ARBA" id="ARBA00023157"/>
    </source>
</evidence>
<dbReference type="GO" id="GO:0016020">
    <property type="term" value="C:membrane"/>
    <property type="evidence" value="ECO:0007669"/>
    <property type="project" value="UniProtKB-SubCell"/>
</dbReference>
<feature type="transmembrane region" description="Helical" evidence="12">
    <location>
        <begin position="101"/>
        <end position="119"/>
    </location>
</feature>
<comment type="similarity">
    <text evidence="2">Belongs to the DsbB family. BdbC subfamily.</text>
</comment>
<keyword evidence="5" id="KW-0249">Electron transport</keyword>
<dbReference type="InterPro" id="IPR012187">
    <property type="entry name" value="Disulphide_bond_form_BdbC"/>
</dbReference>
<evidence type="ECO:0000256" key="5">
    <source>
        <dbReference type="ARBA" id="ARBA00022982"/>
    </source>
</evidence>
<keyword evidence="11" id="KW-0676">Redox-active center</keyword>
<organism evidence="13 14">
    <name type="scientific">Candidatus Kaiserbacteria bacterium CG10_big_fil_rev_8_21_14_0_10_47_16</name>
    <dbReference type="NCBI Taxonomy" id="1974608"/>
    <lineage>
        <taxon>Bacteria</taxon>
        <taxon>Candidatus Kaiseribacteriota</taxon>
    </lineage>
</organism>
<evidence type="ECO:0000256" key="3">
    <source>
        <dbReference type="ARBA" id="ARBA00022448"/>
    </source>
</evidence>
<dbReference type="InterPro" id="IPR023380">
    <property type="entry name" value="DsbB-like_sf"/>
</dbReference>